<dbReference type="AlphaFoldDB" id="A0A8J2L2P2"/>
<sequence length="18" mass="2122">SFETEILKRGADLLRIIF</sequence>
<comment type="caution">
    <text evidence="1">The sequence shown here is derived from an EMBL/GenBank/DDBJ whole genome shotgun (WGS) entry which is preliminary data.</text>
</comment>
<accession>A0A8J2L2P2</accession>
<proteinExistence type="predicted"/>
<keyword evidence="2" id="KW-1185">Reference proteome</keyword>
<evidence type="ECO:0000313" key="2">
    <source>
        <dbReference type="Proteomes" id="UP000708208"/>
    </source>
</evidence>
<dbReference type="EMBL" id="CAJVCH010532293">
    <property type="protein sequence ID" value="CAG7824305.1"/>
    <property type="molecule type" value="Genomic_DNA"/>
</dbReference>
<name>A0A8J2L2P2_9HEXA</name>
<evidence type="ECO:0000313" key="1">
    <source>
        <dbReference type="EMBL" id="CAG7824305.1"/>
    </source>
</evidence>
<feature type="non-terminal residue" evidence="1">
    <location>
        <position position="1"/>
    </location>
</feature>
<dbReference type="Proteomes" id="UP000708208">
    <property type="component" value="Unassembled WGS sequence"/>
</dbReference>
<gene>
    <name evidence="1" type="ORF">AFUS01_LOCUS34468</name>
</gene>
<reference evidence="1" key="1">
    <citation type="submission" date="2021-06" db="EMBL/GenBank/DDBJ databases">
        <authorList>
            <person name="Hodson N. C."/>
            <person name="Mongue J. A."/>
            <person name="Jaron S. K."/>
        </authorList>
    </citation>
    <scope>NUCLEOTIDE SEQUENCE</scope>
</reference>
<protein>
    <submittedName>
        <fullName evidence="1">Uncharacterized protein</fullName>
    </submittedName>
</protein>
<organism evidence="1 2">
    <name type="scientific">Allacma fusca</name>
    <dbReference type="NCBI Taxonomy" id="39272"/>
    <lineage>
        <taxon>Eukaryota</taxon>
        <taxon>Metazoa</taxon>
        <taxon>Ecdysozoa</taxon>
        <taxon>Arthropoda</taxon>
        <taxon>Hexapoda</taxon>
        <taxon>Collembola</taxon>
        <taxon>Symphypleona</taxon>
        <taxon>Sminthuridae</taxon>
        <taxon>Allacma</taxon>
    </lineage>
</organism>